<evidence type="ECO:0000256" key="1">
    <source>
        <dbReference type="ARBA" id="ARBA00004167"/>
    </source>
</evidence>
<dbReference type="Proteomes" id="UP001501319">
    <property type="component" value="Unassembled WGS sequence"/>
</dbReference>
<evidence type="ECO:0000313" key="6">
    <source>
        <dbReference type="EMBL" id="GAA1659413.1"/>
    </source>
</evidence>
<proteinExistence type="predicted"/>
<accession>A0ABN2FUF5</accession>
<evidence type="ECO:0000256" key="4">
    <source>
        <dbReference type="ARBA" id="ARBA00023136"/>
    </source>
</evidence>
<dbReference type="EMBL" id="BAAANE010000013">
    <property type="protein sequence ID" value="GAA1659413.1"/>
    <property type="molecule type" value="Genomic_DNA"/>
</dbReference>
<reference evidence="6 7" key="1">
    <citation type="journal article" date="2019" name="Int. J. Syst. Evol. Microbiol.">
        <title>The Global Catalogue of Microorganisms (GCM) 10K type strain sequencing project: providing services to taxonomists for standard genome sequencing and annotation.</title>
        <authorList>
            <consortium name="The Broad Institute Genomics Platform"/>
            <consortium name="The Broad Institute Genome Sequencing Center for Infectious Disease"/>
            <person name="Wu L."/>
            <person name="Ma J."/>
        </authorList>
    </citation>
    <scope>NUCLEOTIDE SEQUENCE [LARGE SCALE GENOMIC DNA]</scope>
    <source>
        <strain evidence="6 7">JCM 14306</strain>
    </source>
</reference>
<evidence type="ECO:0000256" key="5">
    <source>
        <dbReference type="SAM" id="Phobius"/>
    </source>
</evidence>
<keyword evidence="3 5" id="KW-1133">Transmembrane helix</keyword>
<dbReference type="PANTHER" id="PTHR30168:SF0">
    <property type="entry name" value="INNER MEMBRANE PROTEIN"/>
    <property type="match status" value="1"/>
</dbReference>
<keyword evidence="4 5" id="KW-0472">Membrane</keyword>
<name>A0ABN2FUF5_9ACTN</name>
<evidence type="ECO:0000313" key="7">
    <source>
        <dbReference type="Proteomes" id="UP001501319"/>
    </source>
</evidence>
<keyword evidence="7" id="KW-1185">Reference proteome</keyword>
<feature type="transmembrane region" description="Helical" evidence="5">
    <location>
        <begin position="17"/>
        <end position="35"/>
    </location>
</feature>
<comment type="caution">
    <text evidence="6">The sequence shown here is derived from an EMBL/GenBank/DDBJ whole genome shotgun (WGS) entry which is preliminary data.</text>
</comment>
<dbReference type="RefSeq" id="WP_344116137.1">
    <property type="nucleotide sequence ID" value="NZ_BAAANE010000013.1"/>
</dbReference>
<dbReference type="InterPro" id="IPR007343">
    <property type="entry name" value="Uncharacterised_pept_Zn_put"/>
</dbReference>
<evidence type="ECO:0000256" key="2">
    <source>
        <dbReference type="ARBA" id="ARBA00022692"/>
    </source>
</evidence>
<organism evidence="6 7">
    <name type="scientific">Kribbella alba</name>
    <dbReference type="NCBI Taxonomy" id="190197"/>
    <lineage>
        <taxon>Bacteria</taxon>
        <taxon>Bacillati</taxon>
        <taxon>Actinomycetota</taxon>
        <taxon>Actinomycetes</taxon>
        <taxon>Propionibacteriales</taxon>
        <taxon>Kribbellaceae</taxon>
        <taxon>Kribbella</taxon>
    </lineage>
</organism>
<gene>
    <name evidence="6" type="ORF">GCM10009744_60950</name>
</gene>
<comment type="subcellular location">
    <subcellularLocation>
        <location evidence="1">Membrane</location>
        <topology evidence="1">Single-pass membrane protein</topology>
    </subcellularLocation>
</comment>
<dbReference type="PANTHER" id="PTHR30168">
    <property type="entry name" value="PUTATIVE MEMBRANE PROTEIN YPFJ"/>
    <property type="match status" value="1"/>
</dbReference>
<dbReference type="SUPFAM" id="SSF55486">
    <property type="entry name" value="Metalloproteases ('zincins'), catalytic domain"/>
    <property type="match status" value="1"/>
</dbReference>
<protein>
    <submittedName>
        <fullName evidence="6">Neutral zinc metallopeptidase</fullName>
    </submittedName>
</protein>
<sequence length="454" mass="47822">MRDGTPDRIAQGSARPWLLLVVVAALIAVIAVIAIRRPDRQQPATELSIGRAAMDPIQVANAAEQSVVTYWTHELPSVYGKEYKPLAGGFQPKTPSSPPFECGGQRQTYDDLRGNAFYCPANDFIAYDAADLFPRLSRQFGAISPAIVLAHEMGHAIQARAGVQAPSVVMELQADCFAGSWTKYAETSKDDAVALADGALDSATAAILTLRDQPGNAATAPQAHGLGFDRVNAFQTGYDQGAGSCAGFPQQGVVTTELPFRTTAELQSGGNLPLDQTVQVLSTTLDGFWTAALPQVAAGKHFAKPTETPVESGNLPDCPGHQETAGLSEYCSTTRTVVWLVPAVAELHRRIGDMATGTVLSDAWAEAAQEQAAFPTAGQQAGLQRDCFTGAWLASLAGNNLATSPLSPGDLDEALETVVFTSFTQGGQRLDRGGAFARTQSLRTGVLNGLASCS</sequence>
<dbReference type="Pfam" id="PF04228">
    <property type="entry name" value="Zn_peptidase"/>
    <property type="match status" value="1"/>
</dbReference>
<keyword evidence="2 5" id="KW-0812">Transmembrane</keyword>
<evidence type="ECO:0000256" key="3">
    <source>
        <dbReference type="ARBA" id="ARBA00022989"/>
    </source>
</evidence>